<protein>
    <recommendedName>
        <fullName evidence="2">Glycosyltransferase 2-like domain-containing protein</fullName>
    </recommendedName>
</protein>
<keyword evidence="1" id="KW-0472">Membrane</keyword>
<organism evidence="3 4">
    <name type="scientific">Monosiga brevicollis</name>
    <name type="common">Choanoflagellate</name>
    <dbReference type="NCBI Taxonomy" id="81824"/>
    <lineage>
        <taxon>Eukaryota</taxon>
        <taxon>Choanoflagellata</taxon>
        <taxon>Craspedida</taxon>
        <taxon>Salpingoecidae</taxon>
        <taxon>Monosiga</taxon>
    </lineage>
</organism>
<dbReference type="Pfam" id="PF00535">
    <property type="entry name" value="Glycos_transf_2"/>
    <property type="match status" value="1"/>
</dbReference>
<evidence type="ECO:0000259" key="2">
    <source>
        <dbReference type="Pfam" id="PF00535"/>
    </source>
</evidence>
<reference evidence="3 4" key="1">
    <citation type="journal article" date="2008" name="Nature">
        <title>The genome of the choanoflagellate Monosiga brevicollis and the origin of metazoans.</title>
        <authorList>
            <consortium name="JGI Sequencing"/>
            <person name="King N."/>
            <person name="Westbrook M.J."/>
            <person name="Young S.L."/>
            <person name="Kuo A."/>
            <person name="Abedin M."/>
            <person name="Chapman J."/>
            <person name="Fairclough S."/>
            <person name="Hellsten U."/>
            <person name="Isogai Y."/>
            <person name="Letunic I."/>
            <person name="Marr M."/>
            <person name="Pincus D."/>
            <person name="Putnam N."/>
            <person name="Rokas A."/>
            <person name="Wright K.J."/>
            <person name="Zuzow R."/>
            <person name="Dirks W."/>
            <person name="Good M."/>
            <person name="Goodstein D."/>
            <person name="Lemons D."/>
            <person name="Li W."/>
            <person name="Lyons J.B."/>
            <person name="Morris A."/>
            <person name="Nichols S."/>
            <person name="Richter D.J."/>
            <person name="Salamov A."/>
            <person name="Bork P."/>
            <person name="Lim W.A."/>
            <person name="Manning G."/>
            <person name="Miller W.T."/>
            <person name="McGinnis W."/>
            <person name="Shapiro H."/>
            <person name="Tjian R."/>
            <person name="Grigoriev I.V."/>
            <person name="Rokhsar D."/>
        </authorList>
    </citation>
    <scope>NUCLEOTIDE SEQUENCE [LARGE SCALE GENOMIC DNA]</scope>
    <source>
        <strain evidence="4">MX1 / ATCC 50154</strain>
    </source>
</reference>
<dbReference type="SUPFAM" id="SSF53448">
    <property type="entry name" value="Nucleotide-diphospho-sugar transferases"/>
    <property type="match status" value="1"/>
</dbReference>
<dbReference type="Gene3D" id="3.90.550.10">
    <property type="entry name" value="Spore Coat Polysaccharide Biosynthesis Protein SpsA, Chain A"/>
    <property type="match status" value="1"/>
</dbReference>
<dbReference type="CDD" id="cd00761">
    <property type="entry name" value="Glyco_tranf_GTA_type"/>
    <property type="match status" value="1"/>
</dbReference>
<dbReference type="InterPro" id="IPR029044">
    <property type="entry name" value="Nucleotide-diphossugar_trans"/>
</dbReference>
<dbReference type="GeneID" id="5891041"/>
<dbReference type="InterPro" id="IPR001173">
    <property type="entry name" value="Glyco_trans_2-like"/>
</dbReference>
<feature type="transmembrane region" description="Helical" evidence="1">
    <location>
        <begin position="41"/>
        <end position="64"/>
    </location>
</feature>
<accession>A9UZ61</accession>
<dbReference type="KEGG" id="mbr:MONBRDRAFT_25356"/>
<evidence type="ECO:0000313" key="3">
    <source>
        <dbReference type="EMBL" id="EDQ89178.1"/>
    </source>
</evidence>
<evidence type="ECO:0000256" key="1">
    <source>
        <dbReference type="SAM" id="Phobius"/>
    </source>
</evidence>
<dbReference type="InParanoid" id="A9UZ61"/>
<keyword evidence="1" id="KW-1133">Transmembrane helix</keyword>
<sequence>MYLSQHLSSLSTTLSLSQQLSLSLSTSLSLSKHLSLRRPRFHASSGELALGVFLLGLLFLFYLIPGPAPSAPSSNPEAERWSVRGRAVSEELHMVWAPPRATHSKDACPRLPPAACTELAKNFSLVVPSFIASADATATWLRHTLERLGHSLVTQERYCPAEVIFVVAGVDTNEQANTVRDCLTRTLTASRLPSALTVLTRPGVHYAGANRNLGVNHATRRFVMLSDDDDSWHPRRTLYLVNAVTSDTILLTHNFYITRRNLQWTPLTWDINAPPAYITRANTEVALRPACAEPRCAFVHHGYPTVRRDAWHWTPAREDLARGQDVDFLLRLYHYCETHLPSGTEFYRHINASLLVYYYDWKHPAFYVEEPLA</sequence>
<dbReference type="EMBL" id="CH991551">
    <property type="protein sequence ID" value="EDQ89178.1"/>
    <property type="molecule type" value="Genomic_DNA"/>
</dbReference>
<keyword evidence="4" id="KW-1185">Reference proteome</keyword>
<name>A9UZ61_MONBE</name>
<dbReference type="RefSeq" id="XP_001745754.1">
    <property type="nucleotide sequence ID" value="XM_001745702.1"/>
</dbReference>
<evidence type="ECO:0000313" key="4">
    <source>
        <dbReference type="Proteomes" id="UP000001357"/>
    </source>
</evidence>
<dbReference type="AlphaFoldDB" id="A9UZ61"/>
<gene>
    <name evidence="3" type="ORF">MONBRDRAFT_25356</name>
</gene>
<proteinExistence type="predicted"/>
<feature type="domain" description="Glycosyltransferase 2-like" evidence="2">
    <location>
        <begin position="143"/>
        <end position="268"/>
    </location>
</feature>
<dbReference type="Proteomes" id="UP000001357">
    <property type="component" value="Unassembled WGS sequence"/>
</dbReference>
<keyword evidence="1" id="KW-0812">Transmembrane</keyword>